<feature type="transmembrane region" description="Helical" evidence="7">
    <location>
        <begin position="350"/>
        <end position="371"/>
    </location>
</feature>
<feature type="transmembrane region" description="Helical" evidence="7">
    <location>
        <begin position="139"/>
        <end position="158"/>
    </location>
</feature>
<comment type="caution">
    <text evidence="8">The sequence shown here is derived from an EMBL/GenBank/DDBJ whole genome shotgun (WGS) entry which is preliminary data.</text>
</comment>
<dbReference type="GO" id="GO:0022857">
    <property type="term" value="F:transmembrane transporter activity"/>
    <property type="evidence" value="ECO:0007669"/>
    <property type="project" value="InterPro"/>
</dbReference>
<organism evidence="8 9">
    <name type="scientific">Streptococcus mitis</name>
    <dbReference type="NCBI Taxonomy" id="28037"/>
    <lineage>
        <taxon>Bacteria</taxon>
        <taxon>Bacillati</taxon>
        <taxon>Bacillota</taxon>
        <taxon>Bacilli</taxon>
        <taxon>Lactobacillales</taxon>
        <taxon>Streptococcaceae</taxon>
        <taxon>Streptococcus</taxon>
        <taxon>Streptococcus mitis group</taxon>
    </lineage>
</organism>
<dbReference type="OrthoDB" id="9775268at2"/>
<evidence type="ECO:0000256" key="5">
    <source>
        <dbReference type="ARBA" id="ARBA00022989"/>
    </source>
</evidence>
<dbReference type="PANTHER" id="PTHR43266:SF7">
    <property type="entry name" value="TRANSPORTER, PUTATIVE-RELATED"/>
    <property type="match status" value="1"/>
</dbReference>
<dbReference type="InterPro" id="IPR011701">
    <property type="entry name" value="MFS"/>
</dbReference>
<accession>A0A081QBK8</accession>
<dbReference type="SUPFAM" id="SSF103473">
    <property type="entry name" value="MFS general substrate transporter"/>
    <property type="match status" value="1"/>
</dbReference>
<dbReference type="AlphaFoldDB" id="A0A081QBK8"/>
<protein>
    <submittedName>
        <fullName evidence="8">Major Facilitator Superfamily protein</fullName>
    </submittedName>
</protein>
<dbReference type="Pfam" id="PF07690">
    <property type="entry name" value="MFS_1"/>
    <property type="match status" value="1"/>
</dbReference>
<keyword evidence="5 7" id="KW-1133">Transmembrane helix</keyword>
<dbReference type="Gene3D" id="1.20.1250.20">
    <property type="entry name" value="MFS general substrate transporter like domains"/>
    <property type="match status" value="1"/>
</dbReference>
<proteinExistence type="predicted"/>
<gene>
    <name evidence="8" type="ORF">SK642_0563</name>
</gene>
<keyword evidence="2" id="KW-0813">Transport</keyword>
<evidence type="ECO:0000256" key="3">
    <source>
        <dbReference type="ARBA" id="ARBA00022475"/>
    </source>
</evidence>
<evidence type="ECO:0000313" key="8">
    <source>
        <dbReference type="EMBL" id="KEQ40331.1"/>
    </source>
</evidence>
<feature type="transmembrane region" description="Helical" evidence="7">
    <location>
        <begin position="101"/>
        <end position="127"/>
    </location>
</feature>
<dbReference type="Proteomes" id="UP000028030">
    <property type="component" value="Unassembled WGS sequence"/>
</dbReference>
<evidence type="ECO:0000256" key="6">
    <source>
        <dbReference type="ARBA" id="ARBA00023136"/>
    </source>
</evidence>
<dbReference type="GO" id="GO:0005886">
    <property type="term" value="C:plasma membrane"/>
    <property type="evidence" value="ECO:0007669"/>
    <property type="project" value="UniProtKB-SubCell"/>
</dbReference>
<keyword evidence="4 7" id="KW-0812">Transmembrane</keyword>
<feature type="transmembrane region" description="Helical" evidence="7">
    <location>
        <begin position="310"/>
        <end position="338"/>
    </location>
</feature>
<dbReference type="PATRIC" id="fig|28037.97.peg.510"/>
<name>A0A081QBK8_STRMT</name>
<evidence type="ECO:0000256" key="2">
    <source>
        <dbReference type="ARBA" id="ARBA00022448"/>
    </source>
</evidence>
<evidence type="ECO:0000256" key="4">
    <source>
        <dbReference type="ARBA" id="ARBA00022692"/>
    </source>
</evidence>
<keyword evidence="3" id="KW-1003">Cell membrane</keyword>
<evidence type="ECO:0000313" key="9">
    <source>
        <dbReference type="Proteomes" id="UP000028030"/>
    </source>
</evidence>
<comment type="subcellular location">
    <subcellularLocation>
        <location evidence="1">Cell membrane</location>
        <topology evidence="1">Multi-pass membrane protein</topology>
    </subcellularLocation>
</comment>
<dbReference type="RefSeq" id="WP_033683286.1">
    <property type="nucleotide sequence ID" value="NZ_JPFW01000007.1"/>
</dbReference>
<sequence>MRKKHLKTQLLIGNSLGQFGSTILSFILGLYILRNLDSVFLYSLSQIIGPIVAVLLLPFLGSIIDKYNKNFIIKTSQTVSCIALLFFILSDTHITSHYTQIIVLLILLKISDQFLSTTLNAATIGLVGEENVQSFRSQLQLIQAASMILSPIIAVALFDKISLSSIMLIEFFIEFLVLVIYWKVEFHHKVKESSEDDSSILTMSKEGFQFIFRYKKIVFGLIFVLMINFILGIVNVGLPFLQIKELALSNQSYALNDSVLAFGLLLGSVIASKISTKSNLNIARYAIAMVAFATCLLGLLLILHLSKSSWIAILIIYFLVIGLSITICNILISSWSILKIPQEFQGRVFAVLNALTQAFLPISMLLFGFLFDTMNVASIFSLSGLVLLLLLFVFPWIFKINLTNDELE</sequence>
<feature type="transmembrane region" description="Helical" evidence="7">
    <location>
        <begin position="12"/>
        <end position="33"/>
    </location>
</feature>
<feature type="transmembrane region" description="Helical" evidence="7">
    <location>
        <begin position="71"/>
        <end position="89"/>
    </location>
</feature>
<feature type="transmembrane region" description="Helical" evidence="7">
    <location>
        <begin position="377"/>
        <end position="398"/>
    </location>
</feature>
<keyword evidence="6 7" id="KW-0472">Membrane</keyword>
<feature type="transmembrane region" description="Helical" evidence="7">
    <location>
        <begin position="283"/>
        <end position="304"/>
    </location>
</feature>
<evidence type="ECO:0000256" key="7">
    <source>
        <dbReference type="SAM" id="Phobius"/>
    </source>
</evidence>
<dbReference type="EMBL" id="JPFW01000007">
    <property type="protein sequence ID" value="KEQ40331.1"/>
    <property type="molecule type" value="Genomic_DNA"/>
</dbReference>
<evidence type="ECO:0000256" key="1">
    <source>
        <dbReference type="ARBA" id="ARBA00004651"/>
    </source>
</evidence>
<dbReference type="InterPro" id="IPR036259">
    <property type="entry name" value="MFS_trans_sf"/>
</dbReference>
<reference evidence="8 9" key="1">
    <citation type="submission" date="2014-05" db="EMBL/GenBank/DDBJ databases">
        <authorList>
            <person name="Daugherty S.C."/>
            <person name="Tallon L.J."/>
            <person name="Sadzewicz L."/>
            <person name="Kilian M."/>
            <person name="Tettelin H."/>
        </authorList>
    </citation>
    <scope>NUCLEOTIDE SEQUENCE [LARGE SCALE GENOMIC DNA]</scope>
    <source>
        <strain evidence="8 9">SK642</strain>
    </source>
</reference>
<dbReference type="CDD" id="cd06173">
    <property type="entry name" value="MFS_MefA_like"/>
    <property type="match status" value="1"/>
</dbReference>
<feature type="transmembrane region" description="Helical" evidence="7">
    <location>
        <begin position="217"/>
        <end position="241"/>
    </location>
</feature>
<feature type="transmembrane region" description="Helical" evidence="7">
    <location>
        <begin position="164"/>
        <end position="182"/>
    </location>
</feature>
<feature type="transmembrane region" description="Helical" evidence="7">
    <location>
        <begin position="39"/>
        <end position="59"/>
    </location>
</feature>
<feature type="transmembrane region" description="Helical" evidence="7">
    <location>
        <begin position="253"/>
        <end position="271"/>
    </location>
</feature>
<dbReference type="PANTHER" id="PTHR43266">
    <property type="entry name" value="MACROLIDE-EFFLUX PROTEIN"/>
    <property type="match status" value="1"/>
</dbReference>